<reference evidence="2" key="1">
    <citation type="journal article" date="2022" name="Mol. Ecol. Resour.">
        <title>The genomes of chicory, endive, great burdock and yacon provide insights into Asteraceae palaeo-polyploidization history and plant inulin production.</title>
        <authorList>
            <person name="Fan W."/>
            <person name="Wang S."/>
            <person name="Wang H."/>
            <person name="Wang A."/>
            <person name="Jiang F."/>
            <person name="Liu H."/>
            <person name="Zhao H."/>
            <person name="Xu D."/>
            <person name="Zhang Y."/>
        </authorList>
    </citation>
    <scope>NUCLEOTIDE SEQUENCE [LARGE SCALE GENOMIC DNA]</scope>
    <source>
        <strain evidence="2">cv. Niubang</strain>
    </source>
</reference>
<keyword evidence="2" id="KW-1185">Reference proteome</keyword>
<dbReference type="EMBL" id="CM042059">
    <property type="protein sequence ID" value="KAI3681655.1"/>
    <property type="molecule type" value="Genomic_DNA"/>
</dbReference>
<proteinExistence type="predicted"/>
<evidence type="ECO:0000313" key="2">
    <source>
        <dbReference type="Proteomes" id="UP001055879"/>
    </source>
</evidence>
<organism evidence="1 2">
    <name type="scientific">Arctium lappa</name>
    <name type="common">Greater burdock</name>
    <name type="synonym">Lappa major</name>
    <dbReference type="NCBI Taxonomy" id="4217"/>
    <lineage>
        <taxon>Eukaryota</taxon>
        <taxon>Viridiplantae</taxon>
        <taxon>Streptophyta</taxon>
        <taxon>Embryophyta</taxon>
        <taxon>Tracheophyta</taxon>
        <taxon>Spermatophyta</taxon>
        <taxon>Magnoliopsida</taxon>
        <taxon>eudicotyledons</taxon>
        <taxon>Gunneridae</taxon>
        <taxon>Pentapetalae</taxon>
        <taxon>asterids</taxon>
        <taxon>campanulids</taxon>
        <taxon>Asterales</taxon>
        <taxon>Asteraceae</taxon>
        <taxon>Carduoideae</taxon>
        <taxon>Cardueae</taxon>
        <taxon>Arctiinae</taxon>
        <taxon>Arctium</taxon>
    </lineage>
</organism>
<comment type="caution">
    <text evidence="1">The sequence shown here is derived from an EMBL/GenBank/DDBJ whole genome shotgun (WGS) entry which is preliminary data.</text>
</comment>
<gene>
    <name evidence="1" type="ORF">L6452_36457</name>
</gene>
<evidence type="ECO:0000313" key="1">
    <source>
        <dbReference type="EMBL" id="KAI3681655.1"/>
    </source>
</evidence>
<name>A0ACB8Y9X9_ARCLA</name>
<protein>
    <submittedName>
        <fullName evidence="1">Uncharacterized protein</fullName>
    </submittedName>
</protein>
<reference evidence="1 2" key="2">
    <citation type="journal article" date="2022" name="Mol. Ecol. Resour.">
        <title>The genomes of chicory, endive, great burdock and yacon provide insights into Asteraceae paleo-polyploidization history and plant inulin production.</title>
        <authorList>
            <person name="Fan W."/>
            <person name="Wang S."/>
            <person name="Wang H."/>
            <person name="Wang A."/>
            <person name="Jiang F."/>
            <person name="Liu H."/>
            <person name="Zhao H."/>
            <person name="Xu D."/>
            <person name="Zhang Y."/>
        </authorList>
    </citation>
    <scope>NUCLEOTIDE SEQUENCE [LARGE SCALE GENOMIC DNA]</scope>
    <source>
        <strain evidence="2">cv. Niubang</strain>
    </source>
</reference>
<dbReference type="Proteomes" id="UP001055879">
    <property type="component" value="Linkage Group LG13"/>
</dbReference>
<sequence length="507" mass="57637">MKQNLTMDYPTILLLLSLLLTFIYSVITFGRRNSRLPPGPYSLPIIGNLLELGDKPHRSLTILSRRYGPLMSLKFGSITTIVVSSPTIAKEFFHTHDTAFSGRSVSLVAQVDDHHKYSVTFLDAGDQWRRLRRIAKEYLFSRKYLDGSEQLRQAKVQELIDHVNHCCTHEKAVNIGTTAFTTTLNILSNFLFSMDLSQYDYVSSQEFKDAVKGLMEVGGKPNLADLFPILKAFDPQGLVQEGNIYAKKISVIFDKIIDQRLQTRSSSSSYDGLSSASNDVLDMLFNLNSKDDLEFSQNDMKHLFMDLFTAGTDTTSSTVEWAMAELIRNPKKMEKVWLELVKLMKNNNKNIEEHDISQLPYLQAVIKETLRLHPPGPFLVPHRAIHDVEVQGFIVPKNAQIIYNVWAIGRDPSIWLDPETFMPERFLEVGIDYKGHDFEFIPFGAGKRICPGLNLAHRMLHIILGSLILKFDWKLEGNMRAQDIDMGEKFGLTLPRNVALMAIPIKL</sequence>
<accession>A0ACB8Y9X9</accession>